<proteinExistence type="predicted"/>
<reference evidence="4" key="2">
    <citation type="journal article" date="2013" name="PLoS Genet.">
        <title>Comparative genome structure, secondary metabolite, and effector coding capacity across Cochliobolus pathogens.</title>
        <authorList>
            <person name="Condon B.J."/>
            <person name="Leng Y."/>
            <person name="Wu D."/>
            <person name="Bushley K.E."/>
            <person name="Ohm R.A."/>
            <person name="Otillar R."/>
            <person name="Martin J."/>
            <person name="Schackwitz W."/>
            <person name="Grimwood J."/>
            <person name="MohdZainudin N."/>
            <person name="Xue C."/>
            <person name="Wang R."/>
            <person name="Manning V.A."/>
            <person name="Dhillon B."/>
            <person name="Tu Z.J."/>
            <person name="Steffenson B.J."/>
            <person name="Salamov A."/>
            <person name="Sun H."/>
            <person name="Lowry S."/>
            <person name="LaButti K."/>
            <person name="Han J."/>
            <person name="Copeland A."/>
            <person name="Lindquist E."/>
            <person name="Barry K."/>
            <person name="Schmutz J."/>
            <person name="Baker S.E."/>
            <person name="Ciuffetti L.M."/>
            <person name="Grigoriev I.V."/>
            <person name="Zhong S."/>
            <person name="Turgeon B.G."/>
        </authorList>
    </citation>
    <scope>NUCLEOTIDE SEQUENCE [LARGE SCALE GENOMIC DNA]</scope>
    <source>
        <strain evidence="4">ND90Pr / ATCC 201652</strain>
    </source>
</reference>
<reference evidence="3 4" key="1">
    <citation type="journal article" date="2012" name="PLoS Pathog.">
        <title>Diverse lifestyles and strategies of plant pathogenesis encoded in the genomes of eighteen Dothideomycetes fungi.</title>
        <authorList>
            <person name="Ohm R.A."/>
            <person name="Feau N."/>
            <person name="Henrissat B."/>
            <person name="Schoch C.L."/>
            <person name="Horwitz B.A."/>
            <person name="Barry K.W."/>
            <person name="Condon B.J."/>
            <person name="Copeland A.C."/>
            <person name="Dhillon B."/>
            <person name="Glaser F."/>
            <person name="Hesse C.N."/>
            <person name="Kosti I."/>
            <person name="LaButti K."/>
            <person name="Lindquist E.A."/>
            <person name="Lucas S."/>
            <person name="Salamov A.A."/>
            <person name="Bradshaw R.E."/>
            <person name="Ciuffetti L."/>
            <person name="Hamelin R.C."/>
            <person name="Kema G.H.J."/>
            <person name="Lawrence C."/>
            <person name="Scott J.A."/>
            <person name="Spatafora J.W."/>
            <person name="Turgeon B.G."/>
            <person name="de Wit P.J.G.M."/>
            <person name="Zhong S."/>
            <person name="Goodwin S.B."/>
            <person name="Grigoriev I.V."/>
        </authorList>
    </citation>
    <scope>NUCLEOTIDE SEQUENCE [LARGE SCALE GENOMIC DNA]</scope>
    <source>
        <strain evidence="4">ND90Pr / ATCC 201652</strain>
    </source>
</reference>
<dbReference type="EMBL" id="KB445648">
    <property type="protein sequence ID" value="EMD61554.1"/>
    <property type="molecule type" value="Genomic_DNA"/>
</dbReference>
<evidence type="ECO:0000256" key="2">
    <source>
        <dbReference type="SAM" id="SignalP"/>
    </source>
</evidence>
<evidence type="ECO:0000313" key="3">
    <source>
        <dbReference type="EMBL" id="EMD61554.1"/>
    </source>
</evidence>
<feature type="signal peptide" evidence="2">
    <location>
        <begin position="1"/>
        <end position="18"/>
    </location>
</feature>
<organism evidence="3 4">
    <name type="scientific">Cochliobolus sativus (strain ND90Pr / ATCC 201652)</name>
    <name type="common">Common root rot and spot blotch fungus</name>
    <name type="synonym">Bipolaris sorokiniana</name>
    <dbReference type="NCBI Taxonomy" id="665912"/>
    <lineage>
        <taxon>Eukaryota</taxon>
        <taxon>Fungi</taxon>
        <taxon>Dikarya</taxon>
        <taxon>Ascomycota</taxon>
        <taxon>Pezizomycotina</taxon>
        <taxon>Dothideomycetes</taxon>
        <taxon>Pleosporomycetidae</taxon>
        <taxon>Pleosporales</taxon>
        <taxon>Pleosporineae</taxon>
        <taxon>Pleosporaceae</taxon>
        <taxon>Bipolaris</taxon>
    </lineage>
</organism>
<dbReference type="HOGENOM" id="CLU_2236336_0_0_1"/>
<dbReference type="OrthoDB" id="10377764at2759"/>
<keyword evidence="2" id="KW-0732">Signal</keyword>
<evidence type="ECO:0000256" key="1">
    <source>
        <dbReference type="SAM" id="MobiDB-lite"/>
    </source>
</evidence>
<evidence type="ECO:0008006" key="5">
    <source>
        <dbReference type="Google" id="ProtNLM"/>
    </source>
</evidence>
<feature type="chain" id="PRO_5004024471" description="Secreted protein" evidence="2">
    <location>
        <begin position="19"/>
        <end position="120"/>
    </location>
</feature>
<accession>M2R2W7</accession>
<dbReference type="RefSeq" id="XP_007702868.1">
    <property type="nucleotide sequence ID" value="XM_007704678.1"/>
</dbReference>
<dbReference type="GeneID" id="19134810"/>
<dbReference type="OMA" id="EPYTTHT"/>
<dbReference type="KEGG" id="bsc:COCSADRAFT_232680"/>
<evidence type="ECO:0000313" key="4">
    <source>
        <dbReference type="Proteomes" id="UP000016934"/>
    </source>
</evidence>
<dbReference type="Proteomes" id="UP000016934">
    <property type="component" value="Unassembled WGS sequence"/>
</dbReference>
<keyword evidence="4" id="KW-1185">Reference proteome</keyword>
<feature type="compositionally biased region" description="Basic and acidic residues" evidence="1">
    <location>
        <begin position="56"/>
        <end position="78"/>
    </location>
</feature>
<protein>
    <recommendedName>
        <fullName evidence="5">Secreted protein</fullName>
    </recommendedName>
</protein>
<sequence>MYTSPATTLPLLLPLTSAEPYTTHTQVARQNQRRERHNDTPLISFRLAILRQCEKKSKTDRQTRYHQNQEIRRWRPATDRGAGGEETDLVGHRPIQKRRILIKQYEKRVKKEKRLVFYIH</sequence>
<name>M2R2W7_COCSN</name>
<dbReference type="AlphaFoldDB" id="M2R2W7"/>
<feature type="region of interest" description="Disordered" evidence="1">
    <location>
        <begin position="56"/>
        <end position="93"/>
    </location>
</feature>
<gene>
    <name evidence="3" type="ORF">COCSADRAFT_232680</name>
</gene>